<evidence type="ECO:0000259" key="1">
    <source>
        <dbReference type="Pfam" id="PF01636"/>
    </source>
</evidence>
<organism evidence="2 3">
    <name type="scientific">Hermanssonia centrifuga</name>
    <dbReference type="NCBI Taxonomy" id="98765"/>
    <lineage>
        <taxon>Eukaryota</taxon>
        <taxon>Fungi</taxon>
        <taxon>Dikarya</taxon>
        <taxon>Basidiomycota</taxon>
        <taxon>Agaricomycotina</taxon>
        <taxon>Agaricomycetes</taxon>
        <taxon>Polyporales</taxon>
        <taxon>Meruliaceae</taxon>
        <taxon>Hermanssonia</taxon>
    </lineage>
</organism>
<name>A0A4S4KIH8_9APHY</name>
<dbReference type="Gene3D" id="3.90.1200.10">
    <property type="match status" value="1"/>
</dbReference>
<accession>A0A4S4KIH8</accession>
<feature type="domain" description="Aminoglycoside phosphotransferase" evidence="1">
    <location>
        <begin position="18"/>
        <end position="83"/>
    </location>
</feature>
<gene>
    <name evidence="2" type="ORF">EW026_g3994</name>
</gene>
<dbReference type="SUPFAM" id="SSF56112">
    <property type="entry name" value="Protein kinase-like (PK-like)"/>
    <property type="match status" value="1"/>
</dbReference>
<reference evidence="2 3" key="1">
    <citation type="submission" date="2019-02" db="EMBL/GenBank/DDBJ databases">
        <title>Genome sequencing of the rare red list fungi Phlebia centrifuga.</title>
        <authorList>
            <person name="Buettner E."/>
            <person name="Kellner H."/>
        </authorList>
    </citation>
    <scope>NUCLEOTIDE SEQUENCE [LARGE SCALE GENOMIC DNA]</scope>
    <source>
        <strain evidence="2 3">DSM 108282</strain>
    </source>
</reference>
<evidence type="ECO:0000313" key="2">
    <source>
        <dbReference type="EMBL" id="THG98131.1"/>
    </source>
</evidence>
<comment type="caution">
    <text evidence="2">The sequence shown here is derived from an EMBL/GenBank/DDBJ whole genome shotgun (WGS) entry which is preliminary data.</text>
</comment>
<protein>
    <recommendedName>
        <fullName evidence="1">Aminoglycoside phosphotransferase domain-containing protein</fullName>
    </recommendedName>
</protein>
<keyword evidence="3" id="KW-1185">Reference proteome</keyword>
<dbReference type="Pfam" id="PF01636">
    <property type="entry name" value="APH"/>
    <property type="match status" value="1"/>
</dbReference>
<evidence type="ECO:0000313" key="3">
    <source>
        <dbReference type="Proteomes" id="UP000309038"/>
    </source>
</evidence>
<dbReference type="AlphaFoldDB" id="A0A4S4KIH8"/>
<proteinExistence type="predicted"/>
<dbReference type="EMBL" id="SGPJ01000133">
    <property type="protein sequence ID" value="THG98131.1"/>
    <property type="molecule type" value="Genomic_DNA"/>
</dbReference>
<dbReference type="Proteomes" id="UP000309038">
    <property type="component" value="Unassembled WGS sequence"/>
</dbReference>
<dbReference type="InterPro" id="IPR011009">
    <property type="entry name" value="Kinase-like_dom_sf"/>
</dbReference>
<dbReference type="InterPro" id="IPR002575">
    <property type="entry name" value="Aminoglycoside_PTrfase"/>
</dbReference>
<sequence length="133" mass="15546">MSAWFASKRRISIALEKWRAIQRGKPYTSPDFRFDDSMPLVLTHGDISLNNVRIGTDGTVWLLDWGRAGVYPRWFEYAAMMTYKDFLGQTPRSWLRLAPFVAGWYKSQNHFMTRIRPAFTYFALQDPDPDATD</sequence>